<reference evidence="1 2" key="1">
    <citation type="submission" date="2020-08" db="EMBL/GenBank/DDBJ databases">
        <title>Genomic Encyclopedia of Type Strains, Phase IV (KMG-IV): sequencing the most valuable type-strain genomes for metagenomic binning, comparative biology and taxonomic classification.</title>
        <authorList>
            <person name="Goeker M."/>
        </authorList>
    </citation>
    <scope>NUCLEOTIDE SEQUENCE [LARGE SCALE GENOMIC DNA]</scope>
    <source>
        <strain evidence="1 2">DSM 103570</strain>
    </source>
</reference>
<evidence type="ECO:0000313" key="2">
    <source>
        <dbReference type="Proteomes" id="UP000588647"/>
    </source>
</evidence>
<proteinExistence type="predicted"/>
<gene>
    <name evidence="1" type="ORF">GGR03_002185</name>
</gene>
<dbReference type="EMBL" id="JACIEM010000002">
    <property type="protein sequence ID" value="MBB4003110.1"/>
    <property type="molecule type" value="Genomic_DNA"/>
</dbReference>
<dbReference type="AlphaFoldDB" id="A0A7W6MPM9"/>
<evidence type="ECO:0000313" key="1">
    <source>
        <dbReference type="EMBL" id="MBB4003110.1"/>
    </source>
</evidence>
<dbReference type="Proteomes" id="UP000588647">
    <property type="component" value="Unassembled WGS sequence"/>
</dbReference>
<organism evidence="1 2">
    <name type="scientific">Aurantimonas endophytica</name>
    <dbReference type="NCBI Taxonomy" id="1522175"/>
    <lineage>
        <taxon>Bacteria</taxon>
        <taxon>Pseudomonadati</taxon>
        <taxon>Pseudomonadota</taxon>
        <taxon>Alphaproteobacteria</taxon>
        <taxon>Hyphomicrobiales</taxon>
        <taxon>Aurantimonadaceae</taxon>
        <taxon>Aurantimonas</taxon>
    </lineage>
</organism>
<keyword evidence="2" id="KW-1185">Reference proteome</keyword>
<name>A0A7W6MPM9_9HYPH</name>
<sequence>MGTANEDSRTIGPLVLTARVNPARGDATVTAALNGVAIAMQRLTLAQPSLSLDVKAGASSATGSVTLDLQAPPLISSVEADVTATSAGTVTPYRGAVITWTAEADPVFAEFTQVINGELSAHTVVRGAAANIVQFQFVSGSTPIATLTATQFSPQQAFPSKIQGGDVSIDSGAKITLTIPTTLQPGMLFLQATITTATTPPTQIAASMAEWSLPPPPDN</sequence>
<dbReference type="RefSeq" id="WP_183207807.1">
    <property type="nucleotide sequence ID" value="NZ_JAAAMM010000002.1"/>
</dbReference>
<accession>A0A7W6MPM9</accession>
<comment type="caution">
    <text evidence="1">The sequence shown here is derived from an EMBL/GenBank/DDBJ whole genome shotgun (WGS) entry which is preliminary data.</text>
</comment>
<protein>
    <submittedName>
        <fullName evidence="1">Uncharacterized protein</fullName>
    </submittedName>
</protein>